<dbReference type="OrthoDB" id="1844152at2759"/>
<evidence type="ECO:0000256" key="5">
    <source>
        <dbReference type="ARBA" id="ARBA00022692"/>
    </source>
</evidence>
<dbReference type="PANTHER" id="PTHR46206">
    <property type="entry name" value="CYTOCHROME P450"/>
    <property type="match status" value="1"/>
</dbReference>
<keyword evidence="6" id="KW-0479">Metal-binding</keyword>
<evidence type="ECO:0000313" key="12">
    <source>
        <dbReference type="EMBL" id="KAF2228639.1"/>
    </source>
</evidence>
<gene>
    <name evidence="12" type="ORF">EV356DRAFT_537927</name>
</gene>
<dbReference type="InterPro" id="IPR036396">
    <property type="entry name" value="Cyt_P450_sf"/>
</dbReference>
<evidence type="ECO:0000256" key="3">
    <source>
        <dbReference type="ARBA" id="ARBA00010617"/>
    </source>
</evidence>
<comment type="subcellular location">
    <subcellularLocation>
        <location evidence="2">Membrane</location>
    </subcellularLocation>
</comment>
<dbReference type="Pfam" id="PF00067">
    <property type="entry name" value="p450"/>
    <property type="match status" value="1"/>
</dbReference>
<evidence type="ECO:0000256" key="1">
    <source>
        <dbReference type="ARBA" id="ARBA00001971"/>
    </source>
</evidence>
<name>A0A6A6GSP8_VIRVR</name>
<evidence type="ECO:0000256" key="8">
    <source>
        <dbReference type="ARBA" id="ARBA00023002"/>
    </source>
</evidence>
<keyword evidence="11" id="KW-0472">Membrane</keyword>
<keyword evidence="13" id="KW-1185">Reference proteome</keyword>
<dbReference type="PANTHER" id="PTHR46206:SF5">
    <property type="entry name" value="P450, PUTATIVE (EUROFUNG)-RELATED"/>
    <property type="match status" value="1"/>
</dbReference>
<protein>
    <submittedName>
        <fullName evidence="12">Cytochrome P450</fullName>
    </submittedName>
</protein>
<dbReference type="EMBL" id="ML991904">
    <property type="protein sequence ID" value="KAF2228639.1"/>
    <property type="molecule type" value="Genomic_DNA"/>
</dbReference>
<dbReference type="GO" id="GO:0016705">
    <property type="term" value="F:oxidoreductase activity, acting on paired donors, with incorporation or reduction of molecular oxygen"/>
    <property type="evidence" value="ECO:0007669"/>
    <property type="project" value="InterPro"/>
</dbReference>
<evidence type="ECO:0000256" key="10">
    <source>
        <dbReference type="ARBA" id="ARBA00023033"/>
    </source>
</evidence>
<keyword evidence="5" id="KW-0812">Transmembrane</keyword>
<keyword evidence="8" id="KW-0560">Oxidoreductase</keyword>
<dbReference type="GO" id="GO:0004497">
    <property type="term" value="F:monooxygenase activity"/>
    <property type="evidence" value="ECO:0007669"/>
    <property type="project" value="UniProtKB-KW"/>
</dbReference>
<evidence type="ECO:0000256" key="6">
    <source>
        <dbReference type="ARBA" id="ARBA00022723"/>
    </source>
</evidence>
<evidence type="ECO:0000313" key="13">
    <source>
        <dbReference type="Proteomes" id="UP000800092"/>
    </source>
</evidence>
<dbReference type="CDD" id="cd11041">
    <property type="entry name" value="CYP503A1-like"/>
    <property type="match status" value="1"/>
</dbReference>
<dbReference type="GO" id="GO:0016020">
    <property type="term" value="C:membrane"/>
    <property type="evidence" value="ECO:0007669"/>
    <property type="project" value="UniProtKB-SubCell"/>
</dbReference>
<keyword evidence="10" id="KW-0503">Monooxygenase</keyword>
<dbReference type="SUPFAM" id="SSF48264">
    <property type="entry name" value="Cytochrome P450"/>
    <property type="match status" value="1"/>
</dbReference>
<dbReference type="AlphaFoldDB" id="A0A6A6GSP8"/>
<dbReference type="InterPro" id="IPR001128">
    <property type="entry name" value="Cyt_P450"/>
</dbReference>
<comment type="similarity">
    <text evidence="3">Belongs to the cytochrome P450 family.</text>
</comment>
<keyword evidence="9" id="KW-0408">Iron</keyword>
<dbReference type="GO" id="GO:0020037">
    <property type="term" value="F:heme binding"/>
    <property type="evidence" value="ECO:0007669"/>
    <property type="project" value="InterPro"/>
</dbReference>
<dbReference type="Proteomes" id="UP000800092">
    <property type="component" value="Unassembled WGS sequence"/>
</dbReference>
<accession>A0A6A6GSP8</accession>
<keyword evidence="4" id="KW-0349">Heme</keyword>
<dbReference type="Gene3D" id="1.10.630.10">
    <property type="entry name" value="Cytochrome P450"/>
    <property type="match status" value="1"/>
</dbReference>
<evidence type="ECO:0000256" key="11">
    <source>
        <dbReference type="ARBA" id="ARBA00023136"/>
    </source>
</evidence>
<keyword evidence="7" id="KW-1133">Transmembrane helix</keyword>
<organism evidence="12 13">
    <name type="scientific">Viridothelium virens</name>
    <name type="common">Speckled blister lichen</name>
    <name type="synonym">Trypethelium virens</name>
    <dbReference type="NCBI Taxonomy" id="1048519"/>
    <lineage>
        <taxon>Eukaryota</taxon>
        <taxon>Fungi</taxon>
        <taxon>Dikarya</taxon>
        <taxon>Ascomycota</taxon>
        <taxon>Pezizomycotina</taxon>
        <taxon>Dothideomycetes</taxon>
        <taxon>Dothideomycetes incertae sedis</taxon>
        <taxon>Trypetheliales</taxon>
        <taxon>Trypetheliaceae</taxon>
        <taxon>Viridothelium</taxon>
    </lineage>
</organism>
<evidence type="ECO:0000256" key="2">
    <source>
        <dbReference type="ARBA" id="ARBA00004370"/>
    </source>
</evidence>
<evidence type="ECO:0000256" key="7">
    <source>
        <dbReference type="ARBA" id="ARBA00022989"/>
    </source>
</evidence>
<dbReference type="GO" id="GO:0005506">
    <property type="term" value="F:iron ion binding"/>
    <property type="evidence" value="ECO:0007669"/>
    <property type="project" value="InterPro"/>
</dbReference>
<comment type="cofactor">
    <cofactor evidence="1">
        <name>heme</name>
        <dbReference type="ChEBI" id="CHEBI:30413"/>
    </cofactor>
</comment>
<reference evidence="12" key="1">
    <citation type="journal article" date="2020" name="Stud. Mycol.">
        <title>101 Dothideomycetes genomes: a test case for predicting lifestyles and emergence of pathogens.</title>
        <authorList>
            <person name="Haridas S."/>
            <person name="Albert R."/>
            <person name="Binder M."/>
            <person name="Bloem J."/>
            <person name="Labutti K."/>
            <person name="Salamov A."/>
            <person name="Andreopoulos B."/>
            <person name="Baker S."/>
            <person name="Barry K."/>
            <person name="Bills G."/>
            <person name="Bluhm B."/>
            <person name="Cannon C."/>
            <person name="Castanera R."/>
            <person name="Culley D."/>
            <person name="Daum C."/>
            <person name="Ezra D."/>
            <person name="Gonzalez J."/>
            <person name="Henrissat B."/>
            <person name="Kuo A."/>
            <person name="Liang C."/>
            <person name="Lipzen A."/>
            <person name="Lutzoni F."/>
            <person name="Magnuson J."/>
            <person name="Mondo S."/>
            <person name="Nolan M."/>
            <person name="Ohm R."/>
            <person name="Pangilinan J."/>
            <person name="Park H.-J."/>
            <person name="Ramirez L."/>
            <person name="Alfaro M."/>
            <person name="Sun H."/>
            <person name="Tritt A."/>
            <person name="Yoshinaga Y."/>
            <person name="Zwiers L.-H."/>
            <person name="Turgeon B."/>
            <person name="Goodwin S."/>
            <person name="Spatafora J."/>
            <person name="Crous P."/>
            <person name="Grigoriev I."/>
        </authorList>
    </citation>
    <scope>NUCLEOTIDE SEQUENCE</scope>
    <source>
        <strain evidence="12">Tuck. ex Michener</strain>
    </source>
</reference>
<sequence length="535" mass="60823">MTQNGWTELAILKQQLAFNTTQASMHVFAGNRVVEQAEIVCIPTSTIDCNMSSVAPNRELLKGVGVIGTDSIIGKWLTGIRYCYAAQEIYEEAYTKGGGTSYMIPFLRRYQVCVSSKKLVEELTNTSIHQISLREALWERAFPEQTVDGLKLDGMDRDGSLSQKVFRYHARLHLPSLQPLLQRRLKEALTRELQSQNTKDGWTEVTARSTINRLTIRINNILLVGDELASDSEFFENVVKYLTWSGICEEILQFTPQFLFPLVGWLFMKATRVTQNVTKYLVSLAKKRLGANIIKDQGPMDTIQWIIQSQRRASAEDVAQQTLAYIFGSGYQMPMLISFAMYNLCMHPEYLPSLRDELLQSGGVHLNNKNNELPLLDSFLKETGRLNPVTIFGMPRKVLSPFTFSNGTHVPPDNWIVVPQKAQMTDSANYDDAETFHGFRFASQGSEGTRSESRFSHPSWQFPFWGSVKQACPARFYVADMSKMIIAHLIMDYDFKLARDNIPTSFAWGPLRIPHPLLAFHVRKRETPKHYAHSA</sequence>
<evidence type="ECO:0000256" key="9">
    <source>
        <dbReference type="ARBA" id="ARBA00023004"/>
    </source>
</evidence>
<evidence type="ECO:0000256" key="4">
    <source>
        <dbReference type="ARBA" id="ARBA00022617"/>
    </source>
</evidence>
<proteinExistence type="inferred from homology"/>